<feature type="region of interest" description="Disordered" evidence="1">
    <location>
        <begin position="100"/>
        <end position="152"/>
    </location>
</feature>
<evidence type="ECO:0000313" key="3">
    <source>
        <dbReference type="EMBL" id="EFN51862.1"/>
    </source>
</evidence>
<dbReference type="AlphaFoldDB" id="E1ZQX1"/>
<feature type="compositionally biased region" description="Polar residues" evidence="1">
    <location>
        <begin position="108"/>
        <end position="121"/>
    </location>
</feature>
<dbReference type="InterPro" id="IPR040843">
    <property type="entry name" value="RAMA"/>
</dbReference>
<dbReference type="InParanoid" id="E1ZQX1"/>
<feature type="compositionally biased region" description="Low complexity" evidence="1">
    <location>
        <begin position="123"/>
        <end position="132"/>
    </location>
</feature>
<feature type="compositionally biased region" description="Basic residues" evidence="1">
    <location>
        <begin position="353"/>
        <end position="363"/>
    </location>
</feature>
<accession>E1ZQX1</accession>
<name>E1ZQX1_CHLVA</name>
<feature type="region of interest" description="Disordered" evidence="1">
    <location>
        <begin position="241"/>
        <end position="296"/>
    </location>
</feature>
<feature type="domain" description="RAMA" evidence="2">
    <location>
        <begin position="139"/>
        <end position="244"/>
    </location>
</feature>
<keyword evidence="4" id="KW-1185">Reference proteome</keyword>
<evidence type="ECO:0000313" key="4">
    <source>
        <dbReference type="Proteomes" id="UP000008141"/>
    </source>
</evidence>
<reference evidence="3 4" key="1">
    <citation type="journal article" date="2010" name="Plant Cell">
        <title>The Chlorella variabilis NC64A genome reveals adaptation to photosymbiosis, coevolution with viruses, and cryptic sex.</title>
        <authorList>
            <person name="Blanc G."/>
            <person name="Duncan G."/>
            <person name="Agarkova I."/>
            <person name="Borodovsky M."/>
            <person name="Gurnon J."/>
            <person name="Kuo A."/>
            <person name="Lindquist E."/>
            <person name="Lucas S."/>
            <person name="Pangilinan J."/>
            <person name="Polle J."/>
            <person name="Salamov A."/>
            <person name="Terry A."/>
            <person name="Yamada T."/>
            <person name="Dunigan D.D."/>
            <person name="Grigoriev I.V."/>
            <person name="Claverie J.M."/>
            <person name="Van Etten J.L."/>
        </authorList>
    </citation>
    <scope>NUCLEOTIDE SEQUENCE [LARGE SCALE GENOMIC DNA]</scope>
    <source>
        <strain evidence="3 4">NC64A</strain>
    </source>
</reference>
<feature type="region of interest" description="Disordered" evidence="1">
    <location>
        <begin position="311"/>
        <end position="369"/>
    </location>
</feature>
<dbReference type="Proteomes" id="UP000008141">
    <property type="component" value="Unassembled WGS sequence"/>
</dbReference>
<protein>
    <recommendedName>
        <fullName evidence="2">RAMA domain-containing protein</fullName>
    </recommendedName>
</protein>
<dbReference type="GeneID" id="17351303"/>
<dbReference type="KEGG" id="cvr:CHLNCDRAFT_139765"/>
<evidence type="ECO:0000259" key="2">
    <source>
        <dbReference type="Pfam" id="PF18755"/>
    </source>
</evidence>
<evidence type="ECO:0000256" key="1">
    <source>
        <dbReference type="SAM" id="MobiDB-lite"/>
    </source>
</evidence>
<dbReference type="STRING" id="554065.E1ZQX1"/>
<dbReference type="Pfam" id="PF18755">
    <property type="entry name" value="RAMA"/>
    <property type="match status" value="1"/>
</dbReference>
<dbReference type="EMBL" id="GL433860">
    <property type="protein sequence ID" value="EFN51862.1"/>
    <property type="molecule type" value="Genomic_DNA"/>
</dbReference>
<dbReference type="RefSeq" id="XP_005843964.1">
    <property type="nucleotide sequence ID" value="XM_005843902.1"/>
</dbReference>
<dbReference type="OrthoDB" id="167806at2759"/>
<sequence>MEELMDHHGAGPPGMYQQQQYILVDDHDHWPEAPNGLPTPAASTAAATLLPPLPGVHTAPPGKPVMMHAQPVEDEATESEEEHAAQGRSAALAWHHGPAVHRPESAVTAASQPSPTPSVSWTAPVAPMAAAPAPAPATKGSKASKPRKPGGKGGITLRLLIEEGILQPGHNVLSVDYKGMKQMATLMPDGRISSAIGGQHMVFESPSAFSIYLKRLVNPTRKADDGWKTVRVLEQFKTELAKRRMGDSSSGAPAPAPPPRAMLSGGERQHAPAPKRARVDSSSDLTGGSMAMSATVKEGDRNVLKLKFARPKRAEEGAVPAAARQGVGQAAAANPQAPAAPDEQGELGDYSRSRPRRQVHKPPRYAALGQDDEHALQPLEAYGPGPPGAPGAQPYALYVSPAAVVIMDLHAHLCKLRELATEDDSINVEMDPEDEWRMRQQVLQQHHHRDEASGAEPYIAAIVGPYDKRLNSPCSSITWFYVDHQPGTLPSAGQRPEDVGCVAKALQTVQLPDNGSCNVQAEIMAMPAGRMLELTQRYATKRDAVDMAGVWRDGTSCIQKLVASLLWGPSQQQEFGARVQTM</sequence>
<dbReference type="eggNOG" id="KOG1555">
    <property type="taxonomic scope" value="Eukaryota"/>
</dbReference>
<organism evidence="4">
    <name type="scientific">Chlorella variabilis</name>
    <name type="common">Green alga</name>
    <dbReference type="NCBI Taxonomy" id="554065"/>
    <lineage>
        <taxon>Eukaryota</taxon>
        <taxon>Viridiplantae</taxon>
        <taxon>Chlorophyta</taxon>
        <taxon>core chlorophytes</taxon>
        <taxon>Trebouxiophyceae</taxon>
        <taxon>Chlorellales</taxon>
        <taxon>Chlorellaceae</taxon>
        <taxon>Chlorella clade</taxon>
        <taxon>Chlorella</taxon>
    </lineage>
</organism>
<feature type="compositionally biased region" description="Low complexity" evidence="1">
    <location>
        <begin position="317"/>
        <end position="341"/>
    </location>
</feature>
<proteinExistence type="predicted"/>
<gene>
    <name evidence="3" type="ORF">CHLNCDRAFT_139765</name>
</gene>